<feature type="domain" description="Myb-like" evidence="6">
    <location>
        <begin position="35"/>
        <end position="106"/>
    </location>
</feature>
<accession>A0A7H9HYR3</accession>
<keyword evidence="9" id="KW-1185">Reference proteome</keyword>
<dbReference type="GO" id="GO:0001006">
    <property type="term" value="F:RNA polymerase III type 3 promoter sequence-specific DNA binding"/>
    <property type="evidence" value="ECO:0007669"/>
    <property type="project" value="TreeGrafter"/>
</dbReference>
<dbReference type="Gene3D" id="1.10.10.60">
    <property type="entry name" value="Homeodomain-like"/>
    <property type="match status" value="3"/>
</dbReference>
<feature type="compositionally biased region" description="Polar residues" evidence="5">
    <location>
        <begin position="653"/>
        <end position="667"/>
    </location>
</feature>
<keyword evidence="3" id="KW-0804">Transcription</keyword>
<dbReference type="GO" id="GO:0042795">
    <property type="term" value="P:snRNA transcription by RNA polymerase II"/>
    <property type="evidence" value="ECO:0007669"/>
    <property type="project" value="TreeGrafter"/>
</dbReference>
<evidence type="ECO:0000313" key="8">
    <source>
        <dbReference type="EMBL" id="QLQ82269.1"/>
    </source>
</evidence>
<evidence type="ECO:0000256" key="2">
    <source>
        <dbReference type="ARBA" id="ARBA00023125"/>
    </source>
</evidence>
<dbReference type="AlphaFoldDB" id="A0A7H9HYR3"/>
<dbReference type="PANTHER" id="PTHR46621">
    <property type="entry name" value="SNRNA-ACTIVATING PROTEIN COMPLEX SUBUNIT 4"/>
    <property type="match status" value="1"/>
</dbReference>
<name>A0A7H9HYR3_9SACH</name>
<feature type="domain" description="Myb-like" evidence="6">
    <location>
        <begin position="107"/>
        <end position="157"/>
    </location>
</feature>
<dbReference type="CDD" id="cd00167">
    <property type="entry name" value="SANT"/>
    <property type="match status" value="2"/>
</dbReference>
<evidence type="ECO:0000313" key="9">
    <source>
        <dbReference type="Proteomes" id="UP000510647"/>
    </source>
</evidence>
<protein>
    <submittedName>
        <fullName evidence="8">Uncharacterized protein</fullName>
    </submittedName>
</protein>
<dbReference type="InterPro" id="IPR051575">
    <property type="entry name" value="Myb-like_DNA-bd"/>
</dbReference>
<feature type="compositionally biased region" description="Polar residues" evidence="5">
    <location>
        <begin position="293"/>
        <end position="316"/>
    </location>
</feature>
<feature type="region of interest" description="Disordered" evidence="5">
    <location>
        <begin position="584"/>
        <end position="711"/>
    </location>
</feature>
<feature type="compositionally biased region" description="Basic and acidic residues" evidence="5">
    <location>
        <begin position="254"/>
        <end position="266"/>
    </location>
</feature>
<dbReference type="PROSITE" id="PS50090">
    <property type="entry name" value="MYB_LIKE"/>
    <property type="match status" value="3"/>
</dbReference>
<feature type="domain" description="HTH myb-type" evidence="7">
    <location>
        <begin position="107"/>
        <end position="161"/>
    </location>
</feature>
<keyword evidence="1" id="KW-0805">Transcription regulation</keyword>
<dbReference type="EMBL" id="CP059274">
    <property type="protein sequence ID" value="QLQ82269.1"/>
    <property type="molecule type" value="Genomic_DNA"/>
</dbReference>
<dbReference type="InterPro" id="IPR009057">
    <property type="entry name" value="Homeodomain-like_sf"/>
</dbReference>
<evidence type="ECO:0000256" key="3">
    <source>
        <dbReference type="ARBA" id="ARBA00023163"/>
    </source>
</evidence>
<dbReference type="SUPFAM" id="SSF46689">
    <property type="entry name" value="Homeodomain-like"/>
    <property type="match status" value="1"/>
</dbReference>
<keyword evidence="4" id="KW-0539">Nucleus</keyword>
<feature type="region of interest" description="Disordered" evidence="5">
    <location>
        <begin position="345"/>
        <end position="410"/>
    </location>
</feature>
<dbReference type="InterPro" id="IPR001005">
    <property type="entry name" value="SANT/Myb"/>
</dbReference>
<feature type="region of interest" description="Disordered" evidence="5">
    <location>
        <begin position="760"/>
        <end position="790"/>
    </location>
</feature>
<feature type="domain" description="HTH myb-type" evidence="7">
    <location>
        <begin position="166"/>
        <end position="214"/>
    </location>
</feature>
<dbReference type="PANTHER" id="PTHR46621:SF1">
    <property type="entry name" value="SNRNA-ACTIVATING PROTEIN COMPLEX SUBUNIT 4"/>
    <property type="match status" value="1"/>
</dbReference>
<reference evidence="8 9" key="1">
    <citation type="submission" date="2020-06" db="EMBL/GenBank/DDBJ databases">
        <title>The yeast mating-type switching endonuclease HO is a domesticated member of an unorthodox homing genetic element family.</title>
        <authorList>
            <person name="Coughlan A.Y."/>
            <person name="Lombardi L."/>
            <person name="Braun-Galleani S."/>
            <person name="Martos A.R."/>
            <person name="Galeote V."/>
            <person name="Bigey F."/>
            <person name="Dequin S."/>
            <person name="Byrne K.P."/>
            <person name="Wolfe K.H."/>
        </authorList>
    </citation>
    <scope>NUCLEOTIDE SEQUENCE [LARGE SCALE GENOMIC DNA]</scope>
    <source>
        <strain evidence="8 9">CBS2947</strain>
    </source>
</reference>
<feature type="compositionally biased region" description="Polar residues" evidence="5">
    <location>
        <begin position="374"/>
        <end position="390"/>
    </location>
</feature>
<sequence length="790" mass="87787">MEGKGKSGKTKKSLQFDPLDITESLGYKTYRKSGRNSWSKQDDNELRSLLNMALVELGYANGTDDIKSIQESEEACKKVSWEDIAARFKNSHRKPKELRKRWTSSLDPNLKRGKWDPDEDELLLKAYAKHGSHWLNVASEISGRTEDQCAKRYVEILGPSSEGRLRAWTLEEDLSLVSKVKSYGTKWRRISSELESRPSLTCRNRWRKIITSIVRGHAPPEIVQAVNENQDIDSLISSLRVKEREKRASKKRGVKAEQERGDHDQGIDGQESDQEECDPLADTAKFTKEDSRNFPQVQQPIFTQKDQGFADDTTTASKEEAHKSLSVDAFGSLFNHANKAVNHDEVRSTHLRQKQISYSSQSPDNTIEDKVGSNGRTNSLDSGKSSTSLKDATPFSGAMNHIPSELTRSPISTTLDGSALIPKVYTKESSIRISQNPGSGQRASATNFDPAISNASHDLTKHFLNNSGQTDWKFTLKDGQGLSISSGSISNSALVKELIEQAKKYSLKISLHQHIHHHYGGQNDSNCINTNSMEPIPTLQPNPIAADLSMEPSSTANDLFTGSHYYKASYGSISQHHDLFAQEPSYNSFNLDPSPPPNGNQDFYPNQAVQHTHSPSGYPNRPGTTSSIASHSTGNNEDVPDIGRNRVSHFNYLPSSVRPQLGSSDSTRAADLSRLLNPSPNGTKKKKRTRSFPSGTAGKPPPSTPVSKDAPVLYEEEGPDFWEYLRSLAGNPTTQEDKLHPYQPYGDRDYDILYNLFDNKIPDVQPNSTDNELKRSPASDNDSAIPFNPS</sequence>
<organism evidence="8 9">
    <name type="scientific">Torulaspora globosa</name>
    <dbReference type="NCBI Taxonomy" id="48254"/>
    <lineage>
        <taxon>Eukaryota</taxon>
        <taxon>Fungi</taxon>
        <taxon>Dikarya</taxon>
        <taxon>Ascomycota</taxon>
        <taxon>Saccharomycotina</taxon>
        <taxon>Saccharomycetes</taxon>
        <taxon>Saccharomycetales</taxon>
        <taxon>Saccharomycetaceae</taxon>
        <taxon>Torulaspora</taxon>
    </lineage>
</organism>
<dbReference type="SMART" id="SM00717">
    <property type="entry name" value="SANT"/>
    <property type="match status" value="3"/>
</dbReference>
<evidence type="ECO:0000256" key="4">
    <source>
        <dbReference type="ARBA" id="ARBA00023242"/>
    </source>
</evidence>
<dbReference type="OrthoDB" id="2143914at2759"/>
<gene>
    <name evidence="8" type="ORF">HG537_0H00300</name>
</gene>
<feature type="compositionally biased region" description="Polar residues" evidence="5">
    <location>
        <begin position="354"/>
        <end position="365"/>
    </location>
</feature>
<dbReference type="Proteomes" id="UP000510647">
    <property type="component" value="Chromosome 8"/>
</dbReference>
<dbReference type="InterPro" id="IPR017930">
    <property type="entry name" value="Myb_dom"/>
</dbReference>
<feature type="compositionally biased region" description="Acidic residues" evidence="5">
    <location>
        <begin position="270"/>
        <end position="279"/>
    </location>
</feature>
<dbReference type="GO" id="GO:0042796">
    <property type="term" value="P:snRNA transcription by RNA polymerase III"/>
    <property type="evidence" value="ECO:0007669"/>
    <property type="project" value="TreeGrafter"/>
</dbReference>
<evidence type="ECO:0000256" key="5">
    <source>
        <dbReference type="SAM" id="MobiDB-lite"/>
    </source>
</evidence>
<dbReference type="Pfam" id="PF00249">
    <property type="entry name" value="Myb_DNA-binding"/>
    <property type="match status" value="2"/>
</dbReference>
<feature type="region of interest" description="Disordered" evidence="5">
    <location>
        <begin position="246"/>
        <end position="317"/>
    </location>
</feature>
<keyword evidence="2" id="KW-0238">DNA-binding</keyword>
<dbReference type="GO" id="GO:0000978">
    <property type="term" value="F:RNA polymerase II cis-regulatory region sequence-specific DNA binding"/>
    <property type="evidence" value="ECO:0007669"/>
    <property type="project" value="TreeGrafter"/>
</dbReference>
<evidence type="ECO:0000259" key="6">
    <source>
        <dbReference type="PROSITE" id="PS50090"/>
    </source>
</evidence>
<proteinExistence type="predicted"/>
<feature type="compositionally biased region" description="Polar residues" evidence="5">
    <location>
        <begin position="599"/>
        <end position="636"/>
    </location>
</feature>
<evidence type="ECO:0000256" key="1">
    <source>
        <dbReference type="ARBA" id="ARBA00023015"/>
    </source>
</evidence>
<dbReference type="PROSITE" id="PS51294">
    <property type="entry name" value="HTH_MYB"/>
    <property type="match status" value="2"/>
</dbReference>
<feature type="domain" description="Myb-like" evidence="6">
    <location>
        <begin position="160"/>
        <end position="210"/>
    </location>
</feature>
<dbReference type="GO" id="GO:0019185">
    <property type="term" value="C:snRNA-activating protein complex"/>
    <property type="evidence" value="ECO:0007669"/>
    <property type="project" value="TreeGrafter"/>
</dbReference>
<evidence type="ECO:0000259" key="7">
    <source>
        <dbReference type="PROSITE" id="PS51294"/>
    </source>
</evidence>